<keyword evidence="6 10" id="KW-0964">Secreted</keyword>
<dbReference type="Pfam" id="PF14200">
    <property type="entry name" value="RicinB_lectin_2"/>
    <property type="match status" value="1"/>
</dbReference>
<sequence>MSKSLTQKRVLSFAFMFLVLFTLLFSVGFAKSVDAFDSDNYYSIIARHSGKGLEVYNFSTENGANINQWDYWGGDNQQWQIIDLGNGYYSIINKYSGKALDVYEMSTASGANIDQWEYWGGEGQQWKIEETVSGYYTITSRLSGKVLDVLDLSTDDGANVIQWDNYTADNQLFAIQPASSNGGGTITITETIVVEAGETYDGGGATIVAQGMGDGSQAEDQDPIFRLEDGATLKNVRIGAPGCDGVHTYGDVTVMNVVWEDVGEDALTVKESGNVVISGGAAYNASDKVFQINAASTFTVQGFTASNFGKLIRQCGGTTFTATIYLDGVTVTGGDECIARTDSSTTQLYYRDITAYSNDDSFTWWIFPSSSQVQAY</sequence>
<dbReference type="EC" id="4.2.2.2" evidence="5 10"/>
<evidence type="ECO:0000313" key="13">
    <source>
        <dbReference type="Proteomes" id="UP000219573"/>
    </source>
</evidence>
<dbReference type="EMBL" id="OBDZ01000031">
    <property type="protein sequence ID" value="SNY43240.1"/>
    <property type="molecule type" value="Genomic_DNA"/>
</dbReference>
<keyword evidence="7" id="KW-0732">Signal</keyword>
<evidence type="ECO:0000256" key="2">
    <source>
        <dbReference type="ARBA" id="ARBA00001913"/>
    </source>
</evidence>
<evidence type="ECO:0000256" key="10">
    <source>
        <dbReference type="RuleBase" id="RU367009"/>
    </source>
</evidence>
<dbReference type="RefSeq" id="WP_216358845.1">
    <property type="nucleotide sequence ID" value="NZ_OBDZ01000031.1"/>
</dbReference>
<dbReference type="Pfam" id="PF03211">
    <property type="entry name" value="Pectate_lyase"/>
    <property type="match status" value="1"/>
</dbReference>
<comment type="catalytic activity">
    <reaction evidence="1 10">
        <text>Eliminative cleavage of (1-&gt;4)-alpha-D-galacturonan to give oligosaccharides with 4-deoxy-alpha-D-galact-4-enuronosyl groups at their non-reducing ends.</text>
        <dbReference type="EC" id="4.2.2.2"/>
    </reaction>
</comment>
<protein>
    <recommendedName>
        <fullName evidence="5 10">Pectate lyase</fullName>
        <ecNumber evidence="5 10">4.2.2.2</ecNumber>
    </recommendedName>
</protein>
<reference evidence="13" key="1">
    <citation type="submission" date="2017-09" db="EMBL/GenBank/DDBJ databases">
        <authorList>
            <person name="Varghese N."/>
            <person name="Submissions S."/>
        </authorList>
    </citation>
    <scope>NUCLEOTIDE SEQUENCE [LARGE SCALE GENOMIC DNA]</scope>
    <source>
        <strain evidence="13">MSL47</strain>
    </source>
</reference>
<dbReference type="InterPro" id="IPR035992">
    <property type="entry name" value="Ricin_B-like_lectins"/>
</dbReference>
<evidence type="ECO:0000256" key="7">
    <source>
        <dbReference type="ARBA" id="ARBA00022729"/>
    </source>
</evidence>
<comment type="similarity">
    <text evidence="4 10">Belongs to the polysaccharide lyase 3 family.</text>
</comment>
<evidence type="ECO:0000313" key="12">
    <source>
        <dbReference type="EMBL" id="SNY43240.1"/>
    </source>
</evidence>
<evidence type="ECO:0000256" key="9">
    <source>
        <dbReference type="ARBA" id="ARBA00023239"/>
    </source>
</evidence>
<dbReference type="SUPFAM" id="SSF51126">
    <property type="entry name" value="Pectin lyase-like"/>
    <property type="match status" value="1"/>
</dbReference>
<evidence type="ECO:0000259" key="11">
    <source>
        <dbReference type="SMART" id="SM00458"/>
    </source>
</evidence>
<evidence type="ECO:0000256" key="6">
    <source>
        <dbReference type="ARBA" id="ARBA00022525"/>
    </source>
</evidence>
<dbReference type="InterPro" id="IPR012334">
    <property type="entry name" value="Pectin_lyas_fold"/>
</dbReference>
<proteinExistence type="inferred from homology"/>
<accession>A0A285I5J8</accession>
<dbReference type="SUPFAM" id="SSF50370">
    <property type="entry name" value="Ricin B-like lectins"/>
    <property type="match status" value="1"/>
</dbReference>
<dbReference type="PROSITE" id="PS50231">
    <property type="entry name" value="RICIN_B_LECTIN"/>
    <property type="match status" value="1"/>
</dbReference>
<dbReference type="Gene3D" id="2.80.10.50">
    <property type="match status" value="3"/>
</dbReference>
<organism evidence="12 13">
    <name type="scientific">Orenia metallireducens</name>
    <dbReference type="NCBI Taxonomy" id="1413210"/>
    <lineage>
        <taxon>Bacteria</taxon>
        <taxon>Bacillati</taxon>
        <taxon>Bacillota</taxon>
        <taxon>Clostridia</taxon>
        <taxon>Halanaerobiales</taxon>
        <taxon>Halobacteroidaceae</taxon>
        <taxon>Orenia</taxon>
    </lineage>
</organism>
<dbReference type="InterPro" id="IPR004898">
    <property type="entry name" value="Pectate_lyase_PlyH/PlyE-like"/>
</dbReference>
<evidence type="ECO:0000256" key="3">
    <source>
        <dbReference type="ARBA" id="ARBA00004613"/>
    </source>
</evidence>
<dbReference type="InterPro" id="IPR000772">
    <property type="entry name" value="Ricin_B_lectin"/>
</dbReference>
<keyword evidence="9 10" id="KW-0456">Lyase</keyword>
<dbReference type="PANTHER" id="PTHR33407">
    <property type="entry name" value="PECTATE LYASE F-RELATED"/>
    <property type="match status" value="1"/>
</dbReference>
<keyword evidence="13" id="KW-1185">Reference proteome</keyword>
<dbReference type="Proteomes" id="UP000219573">
    <property type="component" value="Unassembled WGS sequence"/>
</dbReference>
<dbReference type="PANTHER" id="PTHR33407:SF9">
    <property type="entry name" value="PECTATE LYASE F-RELATED"/>
    <property type="match status" value="1"/>
</dbReference>
<dbReference type="GO" id="GO:0030570">
    <property type="term" value="F:pectate lyase activity"/>
    <property type="evidence" value="ECO:0007669"/>
    <property type="project" value="UniProtKB-UniRule"/>
</dbReference>
<evidence type="ECO:0000256" key="8">
    <source>
        <dbReference type="ARBA" id="ARBA00022837"/>
    </source>
</evidence>
<feature type="domain" description="Ricin B lectin" evidence="11">
    <location>
        <begin position="40"/>
        <end position="176"/>
    </location>
</feature>
<dbReference type="Gene3D" id="2.160.20.10">
    <property type="entry name" value="Single-stranded right-handed beta-helix, Pectin lyase-like"/>
    <property type="match status" value="1"/>
</dbReference>
<gene>
    <name evidence="12" type="ORF">SAMN06265827_13134</name>
</gene>
<keyword evidence="8 10" id="KW-0106">Calcium</keyword>
<dbReference type="InterPro" id="IPR011050">
    <property type="entry name" value="Pectin_lyase_fold/virulence"/>
</dbReference>
<dbReference type="AlphaFoldDB" id="A0A285I5J8"/>
<evidence type="ECO:0000256" key="1">
    <source>
        <dbReference type="ARBA" id="ARBA00000695"/>
    </source>
</evidence>
<evidence type="ECO:0000256" key="4">
    <source>
        <dbReference type="ARBA" id="ARBA00006463"/>
    </source>
</evidence>
<evidence type="ECO:0000256" key="5">
    <source>
        <dbReference type="ARBA" id="ARBA00012272"/>
    </source>
</evidence>
<comment type="function">
    <text evidence="10">Catalyzes the depolymerization of both polygalacturonate and pectins of methyl esterification degree from 22 to 89%, with an endo mode of action. In contrast to the majority of pectate lyases, displays high activity on highly methylated pectins.</text>
</comment>
<name>A0A285I5J8_9FIRM</name>
<comment type="subcellular location">
    <subcellularLocation>
        <location evidence="3 10">Secreted</location>
    </subcellularLocation>
</comment>
<dbReference type="GO" id="GO:0005576">
    <property type="term" value="C:extracellular region"/>
    <property type="evidence" value="ECO:0007669"/>
    <property type="project" value="UniProtKB-SubCell"/>
</dbReference>
<comment type="cofactor">
    <cofactor evidence="2 10">
        <name>Ca(2+)</name>
        <dbReference type="ChEBI" id="CHEBI:29108"/>
    </cofactor>
</comment>
<dbReference type="SMART" id="SM00458">
    <property type="entry name" value="RICIN"/>
    <property type="match status" value="1"/>
</dbReference>